<name>A0A5Q0UHA4_9ARCH</name>
<dbReference type="OrthoDB" id="30861at2157"/>
<proteinExistence type="predicted"/>
<feature type="domain" description="SpoVT-AbrB" evidence="1">
    <location>
        <begin position="3"/>
        <end position="53"/>
    </location>
</feature>
<sequence length="84" mass="9838">MSEDIVKMSPKGQLVVPKDIRDKADFSPSDRFIAVQVEDGVMFKKISFDVKEEYEKLSNKVQERFQEEGLEKEEIEDAIEWARK</sequence>
<dbReference type="AlphaFoldDB" id="A0A5Q0UHA4"/>
<dbReference type="GO" id="GO:0003677">
    <property type="term" value="F:DNA binding"/>
    <property type="evidence" value="ECO:0007669"/>
    <property type="project" value="UniProtKB-KW"/>
</dbReference>
<dbReference type="InterPro" id="IPR037914">
    <property type="entry name" value="SpoVT-AbrB_sf"/>
</dbReference>
<keyword evidence="3" id="KW-1185">Reference proteome</keyword>
<gene>
    <name evidence="2" type="ORF">LC1Nh_1197</name>
</gene>
<dbReference type="Proteomes" id="UP000377803">
    <property type="component" value="Chromosome"/>
</dbReference>
<dbReference type="KEGG" id="ncon:LC1Nh_1197"/>
<evidence type="ECO:0000313" key="3">
    <source>
        <dbReference type="Proteomes" id="UP000377803"/>
    </source>
</evidence>
<keyword evidence="2" id="KW-0238">DNA-binding</keyword>
<organism evidence="2 3">
    <name type="scientific">Candidatus Nanohalobium constans</name>
    <dbReference type="NCBI Taxonomy" id="2565781"/>
    <lineage>
        <taxon>Archaea</taxon>
        <taxon>Candidatus Nanohalarchaeota</taxon>
        <taxon>Candidatus Nanohalobia</taxon>
        <taxon>Candidatus Nanohalobiales</taxon>
        <taxon>Candidatus Nanohalobiaceae</taxon>
        <taxon>Candidatus Nanohalobium</taxon>
    </lineage>
</organism>
<dbReference type="PROSITE" id="PS51740">
    <property type="entry name" value="SPOVT_ABRB"/>
    <property type="match status" value="1"/>
</dbReference>
<dbReference type="GeneID" id="42365595"/>
<evidence type="ECO:0000313" key="2">
    <source>
        <dbReference type="EMBL" id="QGA81063.1"/>
    </source>
</evidence>
<dbReference type="EMBL" id="CP040089">
    <property type="protein sequence ID" value="QGA81063.1"/>
    <property type="molecule type" value="Genomic_DNA"/>
</dbReference>
<protein>
    <submittedName>
        <fullName evidence="2">AbrB/MazE/SpoVT family DNA-binding domain-containing protein</fullName>
    </submittedName>
</protein>
<dbReference type="RefSeq" id="WP_153550810.1">
    <property type="nucleotide sequence ID" value="NZ_CP040089.1"/>
</dbReference>
<dbReference type="SUPFAM" id="SSF89447">
    <property type="entry name" value="AbrB/MazE/MraZ-like"/>
    <property type="match status" value="1"/>
</dbReference>
<evidence type="ECO:0000259" key="1">
    <source>
        <dbReference type="PROSITE" id="PS51740"/>
    </source>
</evidence>
<dbReference type="Gene3D" id="2.10.260.10">
    <property type="match status" value="1"/>
</dbReference>
<dbReference type="SMART" id="SM00966">
    <property type="entry name" value="SpoVT_AbrB"/>
    <property type="match status" value="1"/>
</dbReference>
<dbReference type="InterPro" id="IPR007159">
    <property type="entry name" value="SpoVT-AbrB_dom"/>
</dbReference>
<reference evidence="3" key="1">
    <citation type="submission" date="2019-05" db="EMBL/GenBank/DDBJ databases">
        <title>Candidatus Nanohalobium constans, a novel model system to study the DPANN nano-sized archaea: genomic and physiological characterization of a nanoarchaeon co-cultured with its chitinotrophic host.</title>
        <authorList>
            <person name="La Cono V."/>
            <person name="Arcadi E."/>
            <person name="Crisafi F."/>
            <person name="Denaro R."/>
            <person name="La Spada G."/>
            <person name="Messina E."/>
            <person name="Smedile F."/>
            <person name="Toshchakov S.V."/>
            <person name="Shevchenko M.A."/>
            <person name="Golyshin P.N."/>
            <person name="Golyshina O.V."/>
            <person name="Ferrer M."/>
            <person name="Rohde M."/>
            <person name="Mushegian A."/>
            <person name="Sorokin D.Y."/>
            <person name="Giuliano L."/>
            <person name="Yakimov M.M."/>
        </authorList>
    </citation>
    <scope>NUCLEOTIDE SEQUENCE [LARGE SCALE GENOMIC DNA]</scope>
    <source>
        <strain evidence="3">LC1Nh</strain>
    </source>
</reference>
<accession>A0A5Q0UHA4</accession>